<organism evidence="1">
    <name type="scientific">Lepeophtheirus salmonis</name>
    <name type="common">Salmon louse</name>
    <name type="synonym">Caligus salmonis</name>
    <dbReference type="NCBI Taxonomy" id="72036"/>
    <lineage>
        <taxon>Eukaryota</taxon>
        <taxon>Metazoa</taxon>
        <taxon>Ecdysozoa</taxon>
        <taxon>Arthropoda</taxon>
        <taxon>Crustacea</taxon>
        <taxon>Multicrustacea</taxon>
        <taxon>Hexanauplia</taxon>
        <taxon>Copepoda</taxon>
        <taxon>Siphonostomatoida</taxon>
        <taxon>Caligidae</taxon>
        <taxon>Lepeophtheirus</taxon>
    </lineage>
</organism>
<proteinExistence type="predicted"/>
<dbReference type="AlphaFoldDB" id="A0A0K2T3I9"/>
<dbReference type="EMBL" id="HACA01002640">
    <property type="protein sequence ID" value="CDW20001.1"/>
    <property type="molecule type" value="Transcribed_RNA"/>
</dbReference>
<dbReference type="Gene3D" id="1.10.10.1450">
    <property type="match status" value="1"/>
</dbReference>
<accession>A0A0K2T3I9</accession>
<dbReference type="GO" id="GO:0008168">
    <property type="term" value="F:methyltransferase activity"/>
    <property type="evidence" value="ECO:0007669"/>
    <property type="project" value="UniProtKB-KW"/>
</dbReference>
<keyword evidence="1" id="KW-0489">Methyltransferase</keyword>
<keyword evidence="1" id="KW-0808">Transferase</keyword>
<reference evidence="1" key="1">
    <citation type="submission" date="2014-05" db="EMBL/GenBank/DDBJ databases">
        <authorList>
            <person name="Chronopoulou M."/>
        </authorList>
    </citation>
    <scope>NUCLEOTIDE SEQUENCE</scope>
    <source>
        <tissue evidence="1">Whole organism</tissue>
    </source>
</reference>
<sequence length="118" mass="13631">MLVEAYGEHALSRAQCFRLFEKFYRGDFDVRNEIENDNLTCLHRWATHSMINSSIITLKPKNWINGWFAAKDEQFFFGKASINCLKDGKDCAASEGAYFDHKRSNVVHSPCIECPLKH</sequence>
<name>A0A0K2T3I9_LEPSM</name>
<dbReference type="GO" id="GO:0032259">
    <property type="term" value="P:methylation"/>
    <property type="evidence" value="ECO:0007669"/>
    <property type="project" value="UniProtKB-KW"/>
</dbReference>
<protein>
    <submittedName>
        <fullName evidence="1">Histonelysine Nmethyltransferase EHMT1like [Hydra vulgaris]</fullName>
    </submittedName>
</protein>
<evidence type="ECO:0000313" key="1">
    <source>
        <dbReference type="EMBL" id="CDW20001.1"/>
    </source>
</evidence>